<name>A0A6J5QN74_9CAUD</name>
<organism evidence="1">
    <name type="scientific">uncultured Caudovirales phage</name>
    <dbReference type="NCBI Taxonomy" id="2100421"/>
    <lineage>
        <taxon>Viruses</taxon>
        <taxon>Duplodnaviria</taxon>
        <taxon>Heunggongvirae</taxon>
        <taxon>Uroviricota</taxon>
        <taxon>Caudoviricetes</taxon>
        <taxon>Peduoviridae</taxon>
        <taxon>Maltschvirus</taxon>
        <taxon>Maltschvirus maltsch</taxon>
    </lineage>
</organism>
<protein>
    <submittedName>
        <fullName evidence="1">Uncharacterized protein</fullName>
    </submittedName>
</protein>
<reference evidence="1" key="1">
    <citation type="submission" date="2020-05" db="EMBL/GenBank/DDBJ databases">
        <authorList>
            <person name="Chiriac C."/>
            <person name="Salcher M."/>
            <person name="Ghai R."/>
            <person name="Kavagutti S V."/>
        </authorList>
    </citation>
    <scope>NUCLEOTIDE SEQUENCE</scope>
</reference>
<evidence type="ECO:0000313" key="1">
    <source>
        <dbReference type="EMBL" id="CAB4182225.1"/>
    </source>
</evidence>
<proteinExistence type="predicted"/>
<dbReference type="Pfam" id="PF13759">
    <property type="entry name" value="2OG-FeII_Oxy_5"/>
    <property type="match status" value="1"/>
</dbReference>
<accession>A0A6J5QN74</accession>
<gene>
    <name evidence="1" type="ORF">UFOVP1071_185</name>
</gene>
<dbReference type="InterPro" id="IPR012668">
    <property type="entry name" value="CHP02466"/>
</dbReference>
<dbReference type="Gene3D" id="2.60.120.620">
    <property type="entry name" value="q2cbj1_9rhob like domain"/>
    <property type="match status" value="1"/>
</dbReference>
<dbReference type="EMBL" id="LR797022">
    <property type="protein sequence ID" value="CAB4182225.1"/>
    <property type="molecule type" value="Genomic_DNA"/>
</dbReference>
<sequence>MHAVDDKHSIKMLDVFRIPIFSVKFDQHDLYKESWSNFISEFDYQGRRKKKHFSITTPNLHKNILFNPLRVFFLHSLYQCLAKIGMDHDVGITSMWGTHQTHDQYHHMHTHGNSYFAGVYYLKSEGSEETSGTVFQNVMSDFHCMIRMNTNMSDAKKDFMSSSYSSQYHEPFEEGKLVIFPAWLRHTTKTSKNEKRQVIGFNTMPIGMTTTDQHDRYHYQDFRDKPLWGDQFDDGEIDS</sequence>